<feature type="transmembrane region" description="Helical" evidence="1">
    <location>
        <begin position="88"/>
        <end position="108"/>
    </location>
</feature>
<evidence type="ECO:0000256" key="1">
    <source>
        <dbReference type="SAM" id="Phobius"/>
    </source>
</evidence>
<keyword evidence="1" id="KW-0472">Membrane</keyword>
<evidence type="ECO:0000313" key="2">
    <source>
        <dbReference type="EMBL" id="MDQ0428348.1"/>
    </source>
</evidence>
<reference evidence="2 3" key="1">
    <citation type="submission" date="2023-07" db="EMBL/GenBank/DDBJ databases">
        <title>Genomic Encyclopedia of Type Strains, Phase IV (KMG-IV): sequencing the most valuable type-strain genomes for metagenomic binning, comparative biology and taxonomic classification.</title>
        <authorList>
            <person name="Goeker M."/>
        </authorList>
    </citation>
    <scope>NUCLEOTIDE SEQUENCE [LARGE SCALE GENOMIC DNA]</scope>
    <source>
        <strain evidence="2 3">DSM 16419</strain>
    </source>
</reference>
<evidence type="ECO:0000313" key="3">
    <source>
        <dbReference type="Proteomes" id="UP001241988"/>
    </source>
</evidence>
<dbReference type="Proteomes" id="UP001241988">
    <property type="component" value="Unassembled WGS sequence"/>
</dbReference>
<organism evidence="2 3">
    <name type="scientific">Planomicrobium stackebrandtii</name>
    <dbReference type="NCBI Taxonomy" id="253160"/>
    <lineage>
        <taxon>Bacteria</taxon>
        <taxon>Bacillati</taxon>
        <taxon>Bacillota</taxon>
        <taxon>Bacilli</taxon>
        <taxon>Bacillales</taxon>
        <taxon>Caryophanaceae</taxon>
        <taxon>Planomicrobium</taxon>
    </lineage>
</organism>
<keyword evidence="1" id="KW-0812">Transmembrane</keyword>
<keyword evidence="3" id="KW-1185">Reference proteome</keyword>
<name>A0ABU0GTE7_9BACL</name>
<feature type="transmembrane region" description="Helical" evidence="1">
    <location>
        <begin position="32"/>
        <end position="49"/>
    </location>
</feature>
<feature type="transmembrane region" description="Helical" evidence="1">
    <location>
        <begin position="56"/>
        <end position="76"/>
    </location>
</feature>
<gene>
    <name evidence="2" type="ORF">QOZ98_001174</name>
</gene>
<protein>
    <submittedName>
        <fullName evidence="2">Uncharacterized protein</fullName>
    </submittedName>
</protein>
<dbReference type="RefSeq" id="WP_308786525.1">
    <property type="nucleotide sequence ID" value="NZ_JAUSWB010000002.1"/>
</dbReference>
<dbReference type="EMBL" id="JAUSWB010000002">
    <property type="protein sequence ID" value="MDQ0428348.1"/>
    <property type="molecule type" value="Genomic_DNA"/>
</dbReference>
<comment type="caution">
    <text evidence="2">The sequence shown here is derived from an EMBL/GenBank/DDBJ whole genome shotgun (WGS) entry which is preliminary data.</text>
</comment>
<proteinExistence type="predicted"/>
<accession>A0ABU0GTE7</accession>
<sequence length="117" mass="13200">MKVTWLILTLIPAAFFFHFYEYGQHVQREEAPFLLVGSILYVVVTGFLSRHIKIRSVILVNTISLIISLVLAIYFIPDDGWFKPVGRGGAVVFVAVVSLVGQLIIRIISKEVLLKKE</sequence>
<keyword evidence="1" id="KW-1133">Transmembrane helix</keyword>